<evidence type="ECO:0000259" key="2">
    <source>
        <dbReference type="Pfam" id="PF02517"/>
    </source>
</evidence>
<dbReference type="HOGENOM" id="CLU_085974_0_0_6"/>
<organism evidence="3 4">
    <name type="scientific">Cronobacter sakazakii (strain ATCC BAA-894)</name>
    <name type="common">Enterobacter sakazakii</name>
    <dbReference type="NCBI Taxonomy" id="290339"/>
    <lineage>
        <taxon>Bacteria</taxon>
        <taxon>Pseudomonadati</taxon>
        <taxon>Pseudomonadota</taxon>
        <taxon>Gammaproteobacteria</taxon>
        <taxon>Enterobacterales</taxon>
        <taxon>Enterobacteriaceae</taxon>
        <taxon>Cronobacter</taxon>
    </lineage>
</organism>
<sequence>MARSPFLSHKDVLMNAPADRFQHTLLCIAVGLAWFMLPLVVSMLPGYMSIYRAGLATPLLYFVFWLPFALFCWQRYQKRFGLLPAGGLSVQSLVWPGLALLALSFIHGLFGRQEPWSATLSQMSSFNLALTAVCICLLAPVVEEVICRGFLLNAGIGWGKTGQTVAMVGTSLFFAIGHAQYQMPTTFVWLFVFSIILCQVRIHTGSLLAPIVLHSATNIIGMMAALRLS</sequence>
<dbReference type="InterPro" id="IPR052710">
    <property type="entry name" value="CAAX_protease"/>
</dbReference>
<feature type="domain" description="CAAX prenyl protease 2/Lysostaphin resistance protein A-like" evidence="2">
    <location>
        <begin position="127"/>
        <end position="220"/>
    </location>
</feature>
<protein>
    <recommendedName>
        <fullName evidence="2">CAAX prenyl protease 2/Lysostaphin resistance protein A-like domain-containing protein</fullName>
    </recommendedName>
</protein>
<name>A7MNI7_CROS8</name>
<dbReference type="GO" id="GO:0080120">
    <property type="term" value="P:CAAX-box protein maturation"/>
    <property type="evidence" value="ECO:0007669"/>
    <property type="project" value="UniProtKB-ARBA"/>
</dbReference>
<gene>
    <name evidence="3" type="ordered locus">ESA_04136</name>
</gene>
<feature type="transmembrane region" description="Helical" evidence="1">
    <location>
        <begin position="80"/>
        <end position="106"/>
    </location>
</feature>
<dbReference type="PANTHER" id="PTHR36435">
    <property type="entry name" value="SLR1288 PROTEIN"/>
    <property type="match status" value="1"/>
</dbReference>
<evidence type="ECO:0000313" key="3">
    <source>
        <dbReference type="EMBL" id="ABU79317.1"/>
    </source>
</evidence>
<feature type="transmembrane region" description="Helical" evidence="1">
    <location>
        <begin position="50"/>
        <end position="73"/>
    </location>
</feature>
<evidence type="ECO:0000256" key="1">
    <source>
        <dbReference type="SAM" id="Phobius"/>
    </source>
</evidence>
<proteinExistence type="predicted"/>
<dbReference type="KEGG" id="esa:ESA_04136"/>
<keyword evidence="1" id="KW-0812">Transmembrane</keyword>
<reference evidence="3 4" key="1">
    <citation type="journal article" date="2010" name="PLoS ONE">
        <title>Genome sequence of Cronobacter sakazakii BAA-894 and comparative genomic hybridization analysis with other Cronobacter species.</title>
        <authorList>
            <person name="Kucerova E."/>
            <person name="Clifton S.W."/>
            <person name="Xia X.Q."/>
            <person name="Long F."/>
            <person name="Porwollik S."/>
            <person name="Fulton L."/>
            <person name="Fronick C."/>
            <person name="Minx P."/>
            <person name="Kyung K."/>
            <person name="Warren W."/>
            <person name="Fulton R."/>
            <person name="Feng D."/>
            <person name="Wollam A."/>
            <person name="Shah N."/>
            <person name="Bhonagiri V."/>
            <person name="Nash W.E."/>
            <person name="Hallsworth-Pepin K."/>
            <person name="Wilson R.K."/>
            <person name="McClelland M."/>
            <person name="Forsythe S.J."/>
        </authorList>
    </citation>
    <scope>NUCLEOTIDE SEQUENCE [LARGE SCALE GENOMIC DNA]</scope>
    <source>
        <strain evidence="3 4">ATCC BAA-894</strain>
    </source>
</reference>
<feature type="transmembrane region" description="Helical" evidence="1">
    <location>
        <begin position="21"/>
        <end position="44"/>
    </location>
</feature>
<dbReference type="AlphaFoldDB" id="A7MNI7"/>
<feature type="transmembrane region" description="Helical" evidence="1">
    <location>
        <begin position="126"/>
        <end position="152"/>
    </location>
</feature>
<keyword evidence="1" id="KW-1133">Transmembrane helix</keyword>
<keyword evidence="1" id="KW-0472">Membrane</keyword>
<dbReference type="InterPro" id="IPR003675">
    <property type="entry name" value="Rce1/LyrA-like_dom"/>
</dbReference>
<evidence type="ECO:0000313" key="4">
    <source>
        <dbReference type="Proteomes" id="UP000000260"/>
    </source>
</evidence>
<keyword evidence="4" id="KW-1185">Reference proteome</keyword>
<dbReference type="Proteomes" id="UP000000260">
    <property type="component" value="Chromosome"/>
</dbReference>
<dbReference type="GO" id="GO:0004175">
    <property type="term" value="F:endopeptidase activity"/>
    <property type="evidence" value="ECO:0007669"/>
    <property type="project" value="UniProtKB-ARBA"/>
</dbReference>
<dbReference type="PANTHER" id="PTHR36435:SF1">
    <property type="entry name" value="CAAX AMINO TERMINAL PROTEASE FAMILY PROTEIN"/>
    <property type="match status" value="1"/>
</dbReference>
<dbReference type="Pfam" id="PF02517">
    <property type="entry name" value="Rce1-like"/>
    <property type="match status" value="1"/>
</dbReference>
<accession>A7MNI7</accession>
<dbReference type="EMBL" id="CP000783">
    <property type="protein sequence ID" value="ABU79317.1"/>
    <property type="molecule type" value="Genomic_DNA"/>
</dbReference>